<keyword evidence="2" id="KW-1185">Reference proteome</keyword>
<evidence type="ECO:0000313" key="2">
    <source>
        <dbReference type="Proteomes" id="UP000001699"/>
    </source>
</evidence>
<dbReference type="VEuPathDB" id="FungiDB:AFUB_096020"/>
<organism evidence="1 2">
    <name type="scientific">Aspergillus fumigatus (strain CBS 144.89 / FGSC A1163 / CEA10)</name>
    <name type="common">Neosartorya fumigata</name>
    <dbReference type="NCBI Taxonomy" id="451804"/>
    <lineage>
        <taxon>Eukaryota</taxon>
        <taxon>Fungi</taxon>
        <taxon>Dikarya</taxon>
        <taxon>Ascomycota</taxon>
        <taxon>Pezizomycotina</taxon>
        <taxon>Eurotiomycetes</taxon>
        <taxon>Eurotiomycetidae</taxon>
        <taxon>Eurotiales</taxon>
        <taxon>Aspergillaceae</taxon>
        <taxon>Aspergillus</taxon>
        <taxon>Aspergillus subgen. Fumigati</taxon>
    </lineage>
</organism>
<proteinExistence type="predicted"/>
<dbReference type="EMBL" id="DS499602">
    <property type="protein sequence ID" value="EDP47750.1"/>
    <property type="molecule type" value="Genomic_DNA"/>
</dbReference>
<gene>
    <name evidence="1" type="ORF">AFUB_096020</name>
</gene>
<evidence type="ECO:0000313" key="1">
    <source>
        <dbReference type="EMBL" id="EDP47750.1"/>
    </source>
</evidence>
<dbReference type="Proteomes" id="UP000001699">
    <property type="component" value="Unassembled WGS sequence"/>
</dbReference>
<reference evidence="1 2" key="1">
    <citation type="journal article" date="2008" name="PLoS Genet.">
        <title>Genomic islands in the pathogenic filamentous fungus Aspergillus fumigatus.</title>
        <authorList>
            <person name="Fedorova N.D."/>
            <person name="Khaldi N."/>
            <person name="Joardar V.S."/>
            <person name="Maiti R."/>
            <person name="Amedeo P."/>
            <person name="Anderson M.J."/>
            <person name="Crabtree J."/>
            <person name="Silva J.C."/>
            <person name="Badger J.H."/>
            <person name="Albarraq A."/>
            <person name="Angiuoli S."/>
            <person name="Bussey H."/>
            <person name="Bowyer P."/>
            <person name="Cotty P.J."/>
            <person name="Dyer P.S."/>
            <person name="Egan A."/>
            <person name="Galens K."/>
            <person name="Fraser-Liggett C.M."/>
            <person name="Haas B.J."/>
            <person name="Inman J.M."/>
            <person name="Kent R."/>
            <person name="Lemieux S."/>
            <person name="Malavazi I."/>
            <person name="Orvis J."/>
            <person name="Roemer T."/>
            <person name="Ronning C.M."/>
            <person name="Sundaram J.P."/>
            <person name="Sutton G."/>
            <person name="Turner G."/>
            <person name="Venter J.C."/>
            <person name="White O.R."/>
            <person name="Whitty B.R."/>
            <person name="Youngman P."/>
            <person name="Wolfe K.H."/>
            <person name="Goldman G.H."/>
            <person name="Wortman J.R."/>
            <person name="Jiang B."/>
            <person name="Denning D.W."/>
            <person name="Nierman W.C."/>
        </authorList>
    </citation>
    <scope>NUCLEOTIDE SEQUENCE [LARGE SCALE GENOMIC DNA]</scope>
    <source>
        <strain evidence="2">CBS 144.89 / FGSC A1163 / CEA10</strain>
    </source>
</reference>
<dbReference type="AlphaFoldDB" id="B0YDL6"/>
<accession>B0YDL6</accession>
<dbReference type="HOGENOM" id="CLU_1916592_0_0_1"/>
<sequence length="132" mass="14829">MERSQRLCKSTAPASFNAARPHSTKVVADAPPNKDMSLLDCWILGPEKHRMDNIIRSWECFTIRPLARTTIGCGKQGFPSAQPYLSHTPAVMPFCCLVFLSQPEHSGDEDPVNIFSHDSSWPTPWSPLQIHR</sequence>
<protein>
    <submittedName>
        <fullName evidence="1">Uncharacterized protein</fullName>
    </submittedName>
</protein>
<dbReference type="OrthoDB" id="4483219at2759"/>
<name>B0YDL6_ASPFC</name>